<dbReference type="SUPFAM" id="SSF51735">
    <property type="entry name" value="NAD(P)-binding Rossmann-fold domains"/>
    <property type="match status" value="1"/>
</dbReference>
<feature type="region of interest" description="Disordered" evidence="1">
    <location>
        <begin position="178"/>
        <end position="198"/>
    </location>
</feature>
<dbReference type="GeneID" id="19886156"/>
<evidence type="ECO:0000313" key="3">
    <source>
        <dbReference type="Proteomes" id="UP000002762"/>
    </source>
</evidence>
<dbReference type="EMBL" id="JH725155">
    <property type="protein sequence ID" value="EJP68248.1"/>
    <property type="molecule type" value="Genomic_DNA"/>
</dbReference>
<dbReference type="Proteomes" id="UP000002762">
    <property type="component" value="Unassembled WGS sequence"/>
</dbReference>
<dbReference type="InParanoid" id="J5JTZ1"/>
<dbReference type="Pfam" id="PF00106">
    <property type="entry name" value="adh_short"/>
    <property type="match status" value="1"/>
</dbReference>
<dbReference type="HOGENOM" id="CLU_1377879_0_0_1"/>
<reference evidence="2 3" key="1">
    <citation type="journal article" date="2012" name="Sci. Rep.">
        <title>Genomic perspectives on the evolution of fungal entomopathogenicity in Beauveria bassiana.</title>
        <authorList>
            <person name="Xiao G."/>
            <person name="Ying S.H."/>
            <person name="Zheng P."/>
            <person name="Wang Z.L."/>
            <person name="Zhang S."/>
            <person name="Xie X.Q."/>
            <person name="Shang Y."/>
            <person name="St Leger R.J."/>
            <person name="Zhao G.P."/>
            <person name="Wang C."/>
            <person name="Feng M.G."/>
        </authorList>
    </citation>
    <scope>NUCLEOTIDE SEQUENCE [LARGE SCALE GENOMIC DNA]</scope>
    <source>
        <strain evidence="2 3">ARSEF 2860</strain>
    </source>
</reference>
<dbReference type="AlphaFoldDB" id="J5JTZ1"/>
<accession>J5JTZ1</accession>
<evidence type="ECO:0000313" key="2">
    <source>
        <dbReference type="EMBL" id="EJP68248.1"/>
    </source>
</evidence>
<dbReference type="Gene3D" id="3.40.50.720">
    <property type="entry name" value="NAD(P)-binding Rossmann-like Domain"/>
    <property type="match status" value="1"/>
</dbReference>
<protein>
    <submittedName>
        <fullName evidence="2">Short chain dehydrogenase</fullName>
    </submittedName>
</protein>
<evidence type="ECO:0000256" key="1">
    <source>
        <dbReference type="SAM" id="MobiDB-lite"/>
    </source>
</evidence>
<proteinExistence type="predicted"/>
<keyword evidence="3" id="KW-1185">Reference proteome</keyword>
<dbReference type="InterPro" id="IPR002347">
    <property type="entry name" value="SDR_fam"/>
</dbReference>
<sequence length="198" mass="22175">MCCVAINVTGRRRLGAGSVPSAKVLIVVSEASAWLLGVSQNSLREFEKKVVVKQMQELHLVSWLVNASTLDSEFSVMTSVIVVSQMDVSSDEAIDAAYETVEARPGYLDVLVNNDSQPLEMRMFKSEYTMRKAWNQMYDVHFTGTQILTHTFVPLLLQFRIQDAWLLSLTSGLAQLETMRRSTSRAPRRQPGSPSKMS</sequence>
<dbReference type="RefSeq" id="XP_008596463.1">
    <property type="nucleotide sequence ID" value="XM_008598241.1"/>
</dbReference>
<name>J5JTZ1_BEAB2</name>
<gene>
    <name evidence="2" type="ORF">BBA_03144</name>
</gene>
<dbReference type="InterPro" id="IPR036291">
    <property type="entry name" value="NAD(P)-bd_dom_sf"/>
</dbReference>
<organism evidence="2 3">
    <name type="scientific">Beauveria bassiana (strain ARSEF 2860)</name>
    <name type="common">White muscardine disease fungus</name>
    <name type="synonym">Tritirachium shiotae</name>
    <dbReference type="NCBI Taxonomy" id="655819"/>
    <lineage>
        <taxon>Eukaryota</taxon>
        <taxon>Fungi</taxon>
        <taxon>Dikarya</taxon>
        <taxon>Ascomycota</taxon>
        <taxon>Pezizomycotina</taxon>
        <taxon>Sordariomycetes</taxon>
        <taxon>Hypocreomycetidae</taxon>
        <taxon>Hypocreales</taxon>
        <taxon>Cordycipitaceae</taxon>
        <taxon>Beauveria</taxon>
    </lineage>
</organism>